<dbReference type="AlphaFoldDB" id="A0A2H5QWZ5"/>
<organism evidence="4 5">
    <name type="scientific">Citrus unshiu</name>
    <name type="common">Satsuma mandarin</name>
    <name type="synonym">Citrus nobilis var. unshiu</name>
    <dbReference type="NCBI Taxonomy" id="55188"/>
    <lineage>
        <taxon>Eukaryota</taxon>
        <taxon>Viridiplantae</taxon>
        <taxon>Streptophyta</taxon>
        <taxon>Embryophyta</taxon>
        <taxon>Tracheophyta</taxon>
        <taxon>Spermatophyta</taxon>
        <taxon>Magnoliopsida</taxon>
        <taxon>eudicotyledons</taxon>
        <taxon>Gunneridae</taxon>
        <taxon>Pentapetalae</taxon>
        <taxon>rosids</taxon>
        <taxon>malvids</taxon>
        <taxon>Sapindales</taxon>
        <taxon>Rutaceae</taxon>
        <taxon>Aurantioideae</taxon>
        <taxon>Citrus</taxon>
    </lineage>
</organism>
<reference evidence="4 5" key="1">
    <citation type="journal article" date="2017" name="Front. Genet.">
        <title>Draft sequencing of the heterozygous diploid genome of Satsuma (Citrus unshiu Marc.) using a hybrid assembly approach.</title>
        <authorList>
            <person name="Shimizu T."/>
            <person name="Tanizawa Y."/>
            <person name="Mochizuki T."/>
            <person name="Nagasaki H."/>
            <person name="Yoshioka T."/>
            <person name="Toyoda A."/>
            <person name="Fujiyama A."/>
            <person name="Kaminuma E."/>
            <person name="Nakamura Y."/>
        </authorList>
    </citation>
    <scope>NUCLEOTIDE SEQUENCE [LARGE SCALE GENOMIC DNA]</scope>
    <source>
        <strain evidence="5">cv. Miyagawa wase</strain>
    </source>
</reference>
<dbReference type="Pfam" id="PF26252">
    <property type="entry name" value="RdRP_helical"/>
    <property type="match status" value="1"/>
</dbReference>
<proteinExistence type="predicted"/>
<sequence length="337" mass="37981">MAKMIMLYGFGSLASPKAVEEFLEGHTGEGTVSNVEVGQNKCSIAHAIVEFKTVEAAELIKCLARERLCYGNSYLKASNAKRRTPHYKLGEDLKLNFGCQISTDKFSVFWSQENVSVKLCSDLRKFGFFLSYESVDYKLELSYESIWQIELHRPSGHSVKYLVIQKDIHSLREVDFVEDEAEHESAHLGVLAGMFLNTSPAPHLGIVMKSARDNLEHPSWQNCCAELPLPIGQSSAICLELPSRALIPKALKDFFHYKESLVQFTLVPGSVFSCNSDLVPMISPTHGIQLPFKILFKVNSLLQHGCISGLALDAKFFRLVDPSRIRMENMLWRCRFI</sequence>
<dbReference type="Pfam" id="PF24823">
    <property type="entry name" value="PH_RDR2"/>
    <property type="match status" value="1"/>
</dbReference>
<feature type="domain" description="RDR1/2-like PH-like" evidence="1">
    <location>
        <begin position="95"/>
        <end position="165"/>
    </location>
</feature>
<dbReference type="InterPro" id="IPR057590">
    <property type="entry name" value="PH_RDR1/2-like"/>
</dbReference>
<accession>A0A2H5QWZ5</accession>
<dbReference type="GO" id="GO:0003968">
    <property type="term" value="F:RNA-directed RNA polymerase activity"/>
    <property type="evidence" value="ECO:0007669"/>
    <property type="project" value="InterPro"/>
</dbReference>
<dbReference type="GO" id="GO:0031380">
    <property type="term" value="C:nuclear RNA-directed RNA polymerase complex"/>
    <property type="evidence" value="ECO:0007669"/>
    <property type="project" value="TreeGrafter"/>
</dbReference>
<evidence type="ECO:0000313" key="4">
    <source>
        <dbReference type="EMBL" id="GAY69134.1"/>
    </source>
</evidence>
<keyword evidence="5" id="KW-1185">Reference proteome</keyword>
<dbReference type="InterPro" id="IPR007855">
    <property type="entry name" value="RDRP"/>
</dbReference>
<gene>
    <name evidence="4" type="ORF">CUMW_269690</name>
</gene>
<name>A0A2H5QWZ5_CITUN</name>
<dbReference type="PANTHER" id="PTHR23079">
    <property type="entry name" value="RNA-DEPENDENT RNA POLYMERASE"/>
    <property type="match status" value="1"/>
</dbReference>
<dbReference type="InterPro" id="IPR058751">
    <property type="entry name" value="RDRP_helical"/>
</dbReference>
<dbReference type="STRING" id="55188.A0A2H5QWZ5"/>
<evidence type="ECO:0000259" key="1">
    <source>
        <dbReference type="Pfam" id="PF24823"/>
    </source>
</evidence>
<evidence type="ECO:0000259" key="2">
    <source>
        <dbReference type="Pfam" id="PF26250"/>
    </source>
</evidence>
<comment type="caution">
    <text evidence="4">The sequence shown here is derived from an EMBL/GenBank/DDBJ whole genome shotgun (WGS) entry which is preliminary data.</text>
</comment>
<dbReference type="EMBL" id="BDQV01001108">
    <property type="protein sequence ID" value="GAY69134.1"/>
    <property type="molecule type" value="Genomic_DNA"/>
</dbReference>
<protein>
    <submittedName>
        <fullName evidence="4">Uncharacterized protein</fullName>
    </submittedName>
</protein>
<dbReference type="Proteomes" id="UP000236630">
    <property type="component" value="Unassembled WGS sequence"/>
</dbReference>
<dbReference type="PANTHER" id="PTHR23079:SF1">
    <property type="entry name" value="RNA-DEPENDENT RNA POLYMERASE 1"/>
    <property type="match status" value="1"/>
</dbReference>
<feature type="domain" description="RDR1/2-like RRM" evidence="2">
    <location>
        <begin position="13"/>
        <end position="81"/>
    </location>
</feature>
<evidence type="ECO:0000259" key="3">
    <source>
        <dbReference type="Pfam" id="PF26252"/>
    </source>
</evidence>
<feature type="domain" description="RDRP helical" evidence="3">
    <location>
        <begin position="282"/>
        <end position="321"/>
    </location>
</feature>
<evidence type="ECO:0000313" key="5">
    <source>
        <dbReference type="Proteomes" id="UP000236630"/>
    </source>
</evidence>
<dbReference type="GO" id="GO:0030422">
    <property type="term" value="P:siRNA processing"/>
    <property type="evidence" value="ECO:0007669"/>
    <property type="project" value="TreeGrafter"/>
</dbReference>
<dbReference type="Pfam" id="PF26250">
    <property type="entry name" value="RRM_RdRP1_2"/>
    <property type="match status" value="1"/>
</dbReference>
<dbReference type="InterPro" id="IPR058763">
    <property type="entry name" value="RRM_RDR1/2-like"/>
</dbReference>